<dbReference type="InterPro" id="IPR000792">
    <property type="entry name" value="Tscrpt_reg_LuxR_C"/>
</dbReference>
<organism evidence="6 7">
    <name type="scientific">Prevotella herbatica</name>
    <dbReference type="NCBI Taxonomy" id="2801997"/>
    <lineage>
        <taxon>Bacteria</taxon>
        <taxon>Pseudomonadati</taxon>
        <taxon>Bacteroidota</taxon>
        <taxon>Bacteroidia</taxon>
        <taxon>Bacteroidales</taxon>
        <taxon>Prevotellaceae</taxon>
        <taxon>Prevotella</taxon>
    </lineage>
</organism>
<dbReference type="SMART" id="SM00421">
    <property type="entry name" value="HTH_LUXR"/>
    <property type="match status" value="1"/>
</dbReference>
<dbReference type="GO" id="GO:0000428">
    <property type="term" value="C:DNA-directed RNA polymerase complex"/>
    <property type="evidence" value="ECO:0007669"/>
    <property type="project" value="UniProtKB-KW"/>
</dbReference>
<reference evidence="6 7" key="1">
    <citation type="journal article" date="2022" name="Int. J. Syst. Evol. Microbiol.">
        <title>Prevotella herbatica sp. nov., a plant polysaccharide-decomposing anaerobic bacterium isolated from a methanogenic reactor.</title>
        <authorList>
            <person name="Uek A."/>
            <person name="Tonouchi A."/>
            <person name="Kaku N."/>
            <person name="Ueki K."/>
        </authorList>
    </citation>
    <scope>NUCLEOTIDE SEQUENCE [LARGE SCALE GENOMIC DNA]</scope>
    <source>
        <strain evidence="6 7">WR041</strain>
    </source>
</reference>
<dbReference type="InterPro" id="IPR039425">
    <property type="entry name" value="RNA_pol_sigma-70-like"/>
</dbReference>
<dbReference type="NCBIfam" id="TIGR02937">
    <property type="entry name" value="sigma70-ECF"/>
    <property type="match status" value="1"/>
</dbReference>
<dbReference type="Gene3D" id="1.10.1740.10">
    <property type="match status" value="1"/>
</dbReference>
<dbReference type="InterPro" id="IPR013249">
    <property type="entry name" value="RNA_pol_sigma70_r4_t2"/>
</dbReference>
<evidence type="ECO:0000256" key="2">
    <source>
        <dbReference type="ARBA" id="ARBA00023015"/>
    </source>
</evidence>
<evidence type="ECO:0000313" key="6">
    <source>
        <dbReference type="EMBL" id="BCS84595.1"/>
    </source>
</evidence>
<comment type="similarity">
    <text evidence="1">Belongs to the sigma-70 factor family. ECF subfamily.</text>
</comment>
<dbReference type="PANTHER" id="PTHR43133">
    <property type="entry name" value="RNA POLYMERASE ECF-TYPE SIGMA FACTO"/>
    <property type="match status" value="1"/>
</dbReference>
<protein>
    <submittedName>
        <fullName evidence="6">DNA-directed RNA polymerase sigma-70 factor</fullName>
    </submittedName>
</protein>
<dbReference type="InterPro" id="IPR013324">
    <property type="entry name" value="RNA_pol_sigma_r3/r4-like"/>
</dbReference>
<dbReference type="Proteomes" id="UP001319045">
    <property type="component" value="Chromosome"/>
</dbReference>
<keyword evidence="7" id="KW-1185">Reference proteome</keyword>
<name>A0ABN6EFD1_9BACT</name>
<evidence type="ECO:0000256" key="3">
    <source>
        <dbReference type="ARBA" id="ARBA00023082"/>
    </source>
</evidence>
<accession>A0ABN6EFD1</accession>
<evidence type="ECO:0000256" key="1">
    <source>
        <dbReference type="ARBA" id="ARBA00010641"/>
    </source>
</evidence>
<dbReference type="InterPro" id="IPR007627">
    <property type="entry name" value="RNA_pol_sigma70_r2"/>
</dbReference>
<dbReference type="SUPFAM" id="SSF88659">
    <property type="entry name" value="Sigma3 and sigma4 domains of RNA polymerase sigma factors"/>
    <property type="match status" value="1"/>
</dbReference>
<dbReference type="InterPro" id="IPR014284">
    <property type="entry name" value="RNA_pol_sigma-70_dom"/>
</dbReference>
<dbReference type="SUPFAM" id="SSF88946">
    <property type="entry name" value="Sigma2 domain of RNA polymerase sigma factors"/>
    <property type="match status" value="1"/>
</dbReference>
<feature type="domain" description="HTH luxR-type" evidence="5">
    <location>
        <begin position="101"/>
        <end position="159"/>
    </location>
</feature>
<dbReference type="PANTHER" id="PTHR43133:SF46">
    <property type="entry name" value="RNA POLYMERASE SIGMA-70 FACTOR ECF SUBFAMILY"/>
    <property type="match status" value="1"/>
</dbReference>
<dbReference type="Pfam" id="PF08281">
    <property type="entry name" value="Sigma70_r4_2"/>
    <property type="match status" value="1"/>
</dbReference>
<dbReference type="EMBL" id="AP024484">
    <property type="protein sequence ID" value="BCS84595.1"/>
    <property type="molecule type" value="Genomic_DNA"/>
</dbReference>
<dbReference type="InterPro" id="IPR036388">
    <property type="entry name" value="WH-like_DNA-bd_sf"/>
</dbReference>
<evidence type="ECO:0000259" key="5">
    <source>
        <dbReference type="SMART" id="SM00421"/>
    </source>
</evidence>
<keyword evidence="3" id="KW-0731">Sigma factor</keyword>
<dbReference type="InterPro" id="IPR014327">
    <property type="entry name" value="RNA_pol_sigma70_bacteroid"/>
</dbReference>
<dbReference type="RefSeq" id="WP_207154759.1">
    <property type="nucleotide sequence ID" value="NZ_AP024484.1"/>
</dbReference>
<gene>
    <name evidence="6" type="ORF">prwr041_04880</name>
</gene>
<dbReference type="InterPro" id="IPR013325">
    <property type="entry name" value="RNA_pol_sigma_r2"/>
</dbReference>
<dbReference type="CDD" id="cd06171">
    <property type="entry name" value="Sigma70_r4"/>
    <property type="match status" value="1"/>
</dbReference>
<dbReference type="NCBIfam" id="TIGR02985">
    <property type="entry name" value="Sig70_bacteroi1"/>
    <property type="match status" value="1"/>
</dbReference>
<keyword evidence="6" id="KW-0240">DNA-directed RNA polymerase</keyword>
<proteinExistence type="inferred from homology"/>
<evidence type="ECO:0000256" key="4">
    <source>
        <dbReference type="ARBA" id="ARBA00023163"/>
    </source>
</evidence>
<dbReference type="Pfam" id="PF04542">
    <property type="entry name" value="Sigma70_r2"/>
    <property type="match status" value="1"/>
</dbReference>
<dbReference type="Gene3D" id="1.10.10.10">
    <property type="entry name" value="Winged helix-like DNA-binding domain superfamily/Winged helix DNA-binding domain"/>
    <property type="match status" value="1"/>
</dbReference>
<keyword evidence="2" id="KW-0805">Transcription regulation</keyword>
<keyword evidence="4" id="KW-0804">Transcription</keyword>
<sequence length="162" mass="19101">MNIETIFKKLYKPLCLYALHYLGNDLNSAEDIVEDCFVKLWEHEPRNQEAYLYTAVRNACIDFLRKSTFVTDIEPSDLENIISDDEAKLRSEKEARLWTAIDNLPDKCRKIFLMSKRDGMKYREIAEELCISEKTVEHQISKALKRLHGSRDEILFVMFTIF</sequence>
<evidence type="ECO:0000313" key="7">
    <source>
        <dbReference type="Proteomes" id="UP001319045"/>
    </source>
</evidence>